<feature type="transmembrane region" description="Helical" evidence="9">
    <location>
        <begin position="20"/>
        <end position="42"/>
    </location>
</feature>
<comment type="function">
    <text evidence="5">Putative oxidoreductase.</text>
</comment>
<reference evidence="11" key="3">
    <citation type="journal article" date="2014" name="Nature">
        <title>Elephant shark genome provides unique insights into gnathostome evolution.</title>
        <authorList>
            <consortium name="International Elephant Shark Genome Sequencing Consortium"/>
            <person name="Venkatesh B."/>
            <person name="Lee A.P."/>
            <person name="Ravi V."/>
            <person name="Maurya A.K."/>
            <person name="Lian M.M."/>
            <person name="Swann J.B."/>
            <person name="Ohta Y."/>
            <person name="Flajnik M.F."/>
            <person name="Sutoh Y."/>
            <person name="Kasahara M."/>
            <person name="Hoon S."/>
            <person name="Gangu V."/>
            <person name="Roy S.W."/>
            <person name="Irimia M."/>
            <person name="Korzh V."/>
            <person name="Kondrychyn I."/>
            <person name="Lim Z.W."/>
            <person name="Tay B.H."/>
            <person name="Tohari S."/>
            <person name="Kong K.W."/>
            <person name="Ho S."/>
            <person name="Lorente-Galdos B."/>
            <person name="Quilez J."/>
            <person name="Marques-Bonet T."/>
            <person name="Raney B.J."/>
            <person name="Ingham P.W."/>
            <person name="Tay A."/>
            <person name="Hillier L.W."/>
            <person name="Minx P."/>
            <person name="Boehm T."/>
            <person name="Wilson R.K."/>
            <person name="Brenner S."/>
            <person name="Warren W.C."/>
        </authorList>
    </citation>
    <scope>NUCLEOTIDE SEQUENCE [LARGE SCALE GENOMIC DNA]</scope>
</reference>
<dbReference type="GeneTree" id="ENSGT00940000158171"/>
<dbReference type="Ensembl" id="ENSCMIT00000038507.1">
    <property type="protein sequence ID" value="ENSCMIP00000037958.1"/>
    <property type="gene ID" value="ENSCMIG00000015953.1"/>
</dbReference>
<dbReference type="InterPro" id="IPR036291">
    <property type="entry name" value="NAD(P)-bd_dom_sf"/>
</dbReference>
<keyword evidence="3" id="KW-0560">Oxidoreductase</keyword>
<dbReference type="SUPFAM" id="SSF51735">
    <property type="entry name" value="NAD(P)-binding Rossmann-fold domains"/>
    <property type="match status" value="1"/>
</dbReference>
<organism evidence="10 11">
    <name type="scientific">Callorhinchus milii</name>
    <name type="common">Ghost shark</name>
    <dbReference type="NCBI Taxonomy" id="7868"/>
    <lineage>
        <taxon>Eukaryota</taxon>
        <taxon>Metazoa</taxon>
        <taxon>Chordata</taxon>
        <taxon>Craniata</taxon>
        <taxon>Vertebrata</taxon>
        <taxon>Chondrichthyes</taxon>
        <taxon>Holocephali</taxon>
        <taxon>Chimaeriformes</taxon>
        <taxon>Callorhinchidae</taxon>
        <taxon>Callorhinchus</taxon>
    </lineage>
</organism>
<accession>A0A4W3JIS3</accession>
<dbReference type="Gene3D" id="3.40.50.720">
    <property type="entry name" value="NAD(P)-binding Rossmann-like Domain"/>
    <property type="match status" value="1"/>
</dbReference>
<dbReference type="GO" id="GO:0016020">
    <property type="term" value="C:membrane"/>
    <property type="evidence" value="ECO:0007669"/>
    <property type="project" value="UniProtKB-ARBA"/>
</dbReference>
<dbReference type="GO" id="GO:0005737">
    <property type="term" value="C:cytoplasm"/>
    <property type="evidence" value="ECO:0007669"/>
    <property type="project" value="UniProtKB-ARBA"/>
</dbReference>
<evidence type="ECO:0000256" key="5">
    <source>
        <dbReference type="ARBA" id="ARBA00037096"/>
    </source>
</evidence>
<dbReference type="OMA" id="YFWIMAK"/>
<evidence type="ECO:0000256" key="1">
    <source>
        <dbReference type="ARBA" id="ARBA00006484"/>
    </source>
</evidence>
<dbReference type="PRINTS" id="PR00080">
    <property type="entry name" value="SDRFAMILY"/>
</dbReference>
<dbReference type="InterPro" id="IPR020904">
    <property type="entry name" value="Sc_DH/Rdtase_CS"/>
</dbReference>
<keyword evidence="9" id="KW-0472">Membrane</keyword>
<evidence type="ECO:0000256" key="2">
    <source>
        <dbReference type="ARBA" id="ARBA00022857"/>
    </source>
</evidence>
<comment type="similarity">
    <text evidence="1 8">Belongs to the short-chain dehydrogenases/reductases (SDR) family.</text>
</comment>
<reference evidence="10" key="4">
    <citation type="submission" date="2025-08" db="UniProtKB">
        <authorList>
            <consortium name="Ensembl"/>
        </authorList>
    </citation>
    <scope>IDENTIFICATION</scope>
</reference>
<evidence type="ECO:0000313" key="11">
    <source>
        <dbReference type="Proteomes" id="UP000314986"/>
    </source>
</evidence>
<keyword evidence="9" id="KW-1133">Transmembrane helix</keyword>
<keyword evidence="2" id="KW-0521">NADP</keyword>
<dbReference type="AlphaFoldDB" id="A0A4W3JIS3"/>
<evidence type="ECO:0000256" key="4">
    <source>
        <dbReference type="ARBA" id="ARBA00023027"/>
    </source>
</evidence>
<dbReference type="FunCoup" id="A0A4W3JIS3">
    <property type="interactions" value="25"/>
</dbReference>
<dbReference type="Pfam" id="PF00106">
    <property type="entry name" value="adh_short"/>
    <property type="match status" value="1"/>
</dbReference>
<protein>
    <recommendedName>
        <fullName evidence="6">Dehydrogenase/reductase SDR family member 7B</fullName>
    </recommendedName>
    <alternativeName>
        <fullName evidence="7">Short-chain dehydrogenase/reductase family 32C member 1</fullName>
    </alternativeName>
</protein>
<dbReference type="InterPro" id="IPR002347">
    <property type="entry name" value="SDR_fam"/>
</dbReference>
<evidence type="ECO:0000256" key="7">
    <source>
        <dbReference type="ARBA" id="ARBA00043014"/>
    </source>
</evidence>
<evidence type="ECO:0000313" key="10">
    <source>
        <dbReference type="Ensembl" id="ENSCMIP00000037958.1"/>
    </source>
</evidence>
<evidence type="ECO:0000256" key="6">
    <source>
        <dbReference type="ARBA" id="ARBA00040419"/>
    </source>
</evidence>
<dbReference type="GO" id="GO:0016616">
    <property type="term" value="F:oxidoreductase activity, acting on the CH-OH group of donors, NAD or NADP as acceptor"/>
    <property type="evidence" value="ECO:0007669"/>
    <property type="project" value="UniProtKB-ARBA"/>
</dbReference>
<dbReference type="PROSITE" id="PS00061">
    <property type="entry name" value="ADH_SHORT"/>
    <property type="match status" value="1"/>
</dbReference>
<dbReference type="FunFam" id="3.40.50.720:FF:000122">
    <property type="entry name" value="Dehydrogenase/reductase SDR family member 7B"/>
    <property type="match status" value="1"/>
</dbReference>
<evidence type="ECO:0000256" key="9">
    <source>
        <dbReference type="SAM" id="Phobius"/>
    </source>
</evidence>
<evidence type="ECO:0000256" key="8">
    <source>
        <dbReference type="RuleBase" id="RU000363"/>
    </source>
</evidence>
<dbReference type="InParanoid" id="A0A4W3JIS3"/>
<evidence type="ECO:0000256" key="3">
    <source>
        <dbReference type="ARBA" id="ARBA00023002"/>
    </source>
</evidence>
<reference evidence="11" key="1">
    <citation type="journal article" date="2006" name="Science">
        <title>Ancient noncoding elements conserved in the human genome.</title>
        <authorList>
            <person name="Venkatesh B."/>
            <person name="Kirkness E.F."/>
            <person name="Loh Y.H."/>
            <person name="Halpern A.L."/>
            <person name="Lee A.P."/>
            <person name="Johnson J."/>
            <person name="Dandona N."/>
            <person name="Viswanathan L.D."/>
            <person name="Tay A."/>
            <person name="Venter J.C."/>
            <person name="Strausberg R.L."/>
            <person name="Brenner S."/>
        </authorList>
    </citation>
    <scope>NUCLEOTIDE SEQUENCE [LARGE SCALE GENOMIC DNA]</scope>
</reference>
<dbReference type="NCBIfam" id="NF004825">
    <property type="entry name" value="PRK06181.1"/>
    <property type="match status" value="1"/>
</dbReference>
<reference evidence="10" key="5">
    <citation type="submission" date="2025-09" db="UniProtKB">
        <authorList>
            <consortium name="Ensembl"/>
        </authorList>
    </citation>
    <scope>IDENTIFICATION</scope>
</reference>
<keyword evidence="11" id="KW-1185">Reference proteome</keyword>
<keyword evidence="4" id="KW-0520">NAD</keyword>
<proteinExistence type="inferred from homology"/>
<reference evidence="11" key="2">
    <citation type="journal article" date="2007" name="PLoS Biol.">
        <title>Survey sequencing and comparative analysis of the elephant shark (Callorhinchus milii) genome.</title>
        <authorList>
            <person name="Venkatesh B."/>
            <person name="Kirkness E.F."/>
            <person name="Loh Y.H."/>
            <person name="Halpern A.L."/>
            <person name="Lee A.P."/>
            <person name="Johnson J."/>
            <person name="Dandona N."/>
            <person name="Viswanathan L.D."/>
            <person name="Tay A."/>
            <person name="Venter J.C."/>
            <person name="Strausberg R.L."/>
            <person name="Brenner S."/>
        </authorList>
    </citation>
    <scope>NUCLEOTIDE SEQUENCE [LARGE SCALE GENOMIC DNA]</scope>
</reference>
<gene>
    <name evidence="10" type="primary">dhrs7b</name>
</gene>
<name>A0A4W3JIS3_CALMI</name>
<dbReference type="PRINTS" id="PR00081">
    <property type="entry name" value="GDHRDH"/>
</dbReference>
<dbReference type="CDD" id="cd05332">
    <property type="entry name" value="11beta-HSD1_like_SDR_c"/>
    <property type="match status" value="1"/>
</dbReference>
<keyword evidence="9" id="KW-0812">Transmembrane</keyword>
<dbReference type="STRING" id="7868.ENSCMIP00000037958"/>
<dbReference type="PANTHER" id="PTHR44196">
    <property type="entry name" value="DEHYDROGENASE/REDUCTASE SDR FAMILY MEMBER 7B"/>
    <property type="match status" value="1"/>
</dbReference>
<dbReference type="PANTHER" id="PTHR44196:SF1">
    <property type="entry name" value="DEHYDROGENASE_REDUCTASE SDR FAMILY MEMBER 7B"/>
    <property type="match status" value="1"/>
</dbReference>
<dbReference type="Proteomes" id="UP000314986">
    <property type="component" value="Unassembled WGS sequence"/>
</dbReference>
<sequence>MYLLHILSGRMLYKGMLMEITGSNILPLLLGSVGIIVLYKLLQRMKQRAYIQDTVVVITGASSGLGKECAKLFHSVGARLVLCGRDRQKLEELVQELTGGADGKRKTHTPNVVTFDLRDVDAMADRAEEIVGCFGQVDILINNAGISHRGTILDTDVSVDRDVMNINYFGPIALTKAILPSMVQRKSGHIVTISSIQGKIAIPFRSAYGASKHATQAFFDCLRAEVEQFGILVTVISPGYIRTNLSVNAVTGDGSKYGVMDKNTAEGWDPQDVAKAILTAVSRKKKDVVLAGMMPTLAVYLRTLLPCAFFPIMAARARKERKVKKN</sequence>
<dbReference type="PIRSF" id="PIRSF000126">
    <property type="entry name" value="11-beta-HSD1"/>
    <property type="match status" value="1"/>
</dbReference>